<evidence type="ECO:0000256" key="12">
    <source>
        <dbReference type="ARBA" id="ARBA00022806"/>
    </source>
</evidence>
<evidence type="ECO:0000256" key="8">
    <source>
        <dbReference type="ARBA" id="ARBA00022723"/>
    </source>
</evidence>
<proteinExistence type="inferred from homology"/>
<evidence type="ECO:0000256" key="19">
    <source>
        <dbReference type="ARBA" id="ARBA00049390"/>
    </source>
</evidence>
<evidence type="ECO:0000256" key="18">
    <source>
        <dbReference type="ARBA" id="ARBA00023118"/>
    </source>
</evidence>
<evidence type="ECO:0000256" key="11">
    <source>
        <dbReference type="ARBA" id="ARBA00022801"/>
    </source>
</evidence>
<evidence type="ECO:0000256" key="17">
    <source>
        <dbReference type="ARBA" id="ARBA00022884"/>
    </source>
</evidence>
<comment type="catalytic activity">
    <reaction evidence="19">
        <text>ATP + H2O = ADP + phosphate + H(+)</text>
        <dbReference type="Rhea" id="RHEA:13065"/>
        <dbReference type="ChEBI" id="CHEBI:15377"/>
        <dbReference type="ChEBI" id="CHEBI:15378"/>
        <dbReference type="ChEBI" id="CHEBI:30616"/>
        <dbReference type="ChEBI" id="CHEBI:43474"/>
        <dbReference type="ChEBI" id="CHEBI:456216"/>
        <dbReference type="EC" id="3.6.4.13"/>
    </reaction>
    <physiologicalReaction direction="left-to-right" evidence="19">
        <dbReference type="Rhea" id="RHEA:13066"/>
    </physiologicalReaction>
</comment>
<evidence type="ECO:0000259" key="22">
    <source>
        <dbReference type="PROSITE" id="PS51192"/>
    </source>
</evidence>
<dbReference type="PANTHER" id="PTHR14074">
    <property type="entry name" value="HELICASE WITH DEATH DOMAIN-RELATED"/>
    <property type="match status" value="1"/>
</dbReference>
<evidence type="ECO:0000259" key="23">
    <source>
        <dbReference type="PROSITE" id="PS51194"/>
    </source>
</evidence>
<keyword evidence="10" id="KW-0547">Nucleotide-binding</keyword>
<accession>A0ABY7FN10</accession>
<evidence type="ECO:0000256" key="6">
    <source>
        <dbReference type="ARBA" id="ARBA00022553"/>
    </source>
</evidence>
<evidence type="ECO:0000256" key="14">
    <source>
        <dbReference type="ARBA" id="ARBA00022840"/>
    </source>
</evidence>
<keyword evidence="13" id="KW-0862">Zinc</keyword>
<dbReference type="InterPro" id="IPR051363">
    <property type="entry name" value="RLR_Helicase"/>
</dbReference>
<evidence type="ECO:0000256" key="15">
    <source>
        <dbReference type="ARBA" id="ARBA00022843"/>
    </source>
</evidence>
<dbReference type="PROSITE" id="PS51194">
    <property type="entry name" value="HELICASE_CTER"/>
    <property type="match status" value="1"/>
</dbReference>
<dbReference type="InterPro" id="IPR011545">
    <property type="entry name" value="DEAD/DEAH_box_helicase_dom"/>
</dbReference>
<dbReference type="InterPro" id="IPR008606">
    <property type="entry name" value="EIF4EBP"/>
</dbReference>
<keyword evidence="14" id="KW-0067">ATP-binding</keyword>
<dbReference type="SMART" id="SM00487">
    <property type="entry name" value="DEXDc"/>
    <property type="match status" value="1"/>
</dbReference>
<keyword evidence="11" id="KW-0378">Hydrolase</keyword>
<keyword evidence="4" id="KW-0963">Cytoplasm</keyword>
<dbReference type="Gene3D" id="3.40.50.300">
    <property type="entry name" value="P-loop containing nucleotide triphosphate hydrolases"/>
    <property type="match status" value="2"/>
</dbReference>
<dbReference type="InterPro" id="IPR011029">
    <property type="entry name" value="DEATH-like_dom_sf"/>
</dbReference>
<dbReference type="Pfam" id="PF05456">
    <property type="entry name" value="eIF_4EBP"/>
    <property type="match status" value="1"/>
</dbReference>
<dbReference type="InterPro" id="IPR001650">
    <property type="entry name" value="Helicase_C-like"/>
</dbReference>
<keyword evidence="7" id="KW-0399">Innate immunity</keyword>
<evidence type="ECO:0000256" key="20">
    <source>
        <dbReference type="SAM" id="Coils"/>
    </source>
</evidence>
<keyword evidence="9" id="KW-0677">Repeat</keyword>
<keyword evidence="12" id="KW-0347">Helicase</keyword>
<keyword evidence="17" id="KW-0694">RNA-binding</keyword>
<feature type="compositionally biased region" description="Polar residues" evidence="21">
    <location>
        <begin position="314"/>
        <end position="331"/>
    </location>
</feature>
<evidence type="ECO:0000256" key="9">
    <source>
        <dbReference type="ARBA" id="ARBA00022737"/>
    </source>
</evidence>
<evidence type="ECO:0000256" key="4">
    <source>
        <dbReference type="ARBA" id="ARBA00022490"/>
    </source>
</evidence>
<dbReference type="InterPro" id="IPR041204">
    <property type="entry name" value="RIG-I-like_C"/>
</dbReference>
<keyword evidence="20" id="KW-0175">Coiled coil</keyword>
<feature type="domain" description="Helicase ATP-binding" evidence="22">
    <location>
        <begin position="791"/>
        <end position="973"/>
    </location>
</feature>
<evidence type="ECO:0000256" key="5">
    <source>
        <dbReference type="ARBA" id="ARBA00022499"/>
    </source>
</evidence>
<dbReference type="Gene3D" id="1.10.533.10">
    <property type="entry name" value="Death Domain, Fas"/>
    <property type="match status" value="2"/>
</dbReference>
<evidence type="ECO:0000256" key="7">
    <source>
        <dbReference type="ARBA" id="ARBA00022588"/>
    </source>
</evidence>
<evidence type="ECO:0000256" key="2">
    <source>
        <dbReference type="ARBA" id="ARBA00006866"/>
    </source>
</evidence>
<keyword evidence="26" id="KW-1185">Reference proteome</keyword>
<dbReference type="PANTHER" id="PTHR14074:SF16">
    <property type="entry name" value="ANTIVIRAL INNATE IMMUNE RESPONSE RECEPTOR RIG-I"/>
    <property type="match status" value="1"/>
</dbReference>
<sequence length="1482" mass="169501">MAETEESNMDDLPRDDIIKANILAYLPHIRTAIQPTDLLKLKCYRKEQRKKIFELSRKSGDKAVELGLQMLIYDIEDSGRFIAFKELMASENGYPKIARYIDCEIVASDEHFRKLLELFADQIVPVVNPTEILPTLLARELITNEDVQRIRAEMYNHGRDAAAWEMLFRLQSRKENWFKEFLVSLIDHGYNDVAEKLEPDMFNKIVVQKNEDTQMNDNSKDSTVSMNSETEEPNAFVTEGCEIGSGEDKQTNTDMEMSNLNPESIASSHCKPNELGSNTLKMELDGLGMEFMDMLLPQNKEAVVTPSANDDTTSLKAVQARTSRSVSQTDDAITADKSETDQFQLKESITQYPDHEKLTHLNMETEETLVKVIARDDITSGLSRQESHENQTQLRIHDDSSKNHVSLSDFSNDEIIRGNLKSFSGYICLCLEPTDFLRLHYFNQEQRKRLRDCELSMAVKMGYNIFMNEIDDPGRFVAFYELMASENGYPKIAQILKGEFVACDEPYRRLLDLFVDDLLEKIPNPTTLIPILEGFKAINDADAQEIRAEYVNKGHNRAIWVLLFKLPCRVETWFKDFMNALIECDLLALAEKLEPDIFKKLMAQHTYDERDSCGTEIEIATSFDSEEAKSCGNEDVPDFSELLQSSPVISDEEETCLKANSAVDDLTSDFNELLNNTDSHETEIYSRLPKDEARTTVKQTRSQMDATEAGKRLVYDKEFLLACKGSPFSTICPPEIANIPDIDIRMTTRIGPERVISEEEFEINIETDQDDLGTNVDDVDISLRGYQKELAQEGCDGENVIVMAPTNSGKTRVACRIMQVHLRRKIAERKKGRILFLVENEALAIQQGVVCAERLPTYRTKVFSGNVHRLKKQMLWDFLERRDIFVVTAQILVNALKAKKIESVREFSLIVFDECHHSNKQHMYNEIMARYLHLKLREGVESSKMPQIVGLTASLGVGGKTEWGQGVEHMKKIMANMDAKFLCTVRKPDTIQELKLYVNPPVEELLPVPGRAVDWFKNAVEDIAKRIDTHMATHQTVRDAAPEDTFIKTACRFPPTFGTEKYLQWNAEFVKQIAKVRSKDIRRVINPCRLHLEVYNKALMVHSDARIRDALVILEEFMEDFRVVPAEHRTDAFLMALYDELLAETFDTEPENPKLLKLEQILSKVLCEDQNGRGIIFVRTRELAQALVRWVNETDGLNILNASEFVGQSASASVGGMTKSGQKDVLQYFKDGQHRLLIATSVAEEGLDISKCNLVIRYEHVTNEIVRLQSRGRARAENSLYYVIAEEDSWILAKEEKNRQCEELMNQIVPHLQVFIEDHANTWERELLEIQERMKQEEEKQAEEREINTAATGARFECFNCSSFICLSDDIRVIKDAHHVIIDEDAKRRLILRRGAPTFTEPEGAEYGGALYCANEECQRELGSVCTYKFSEFPLVGLKNFRIVDRFGQGRAFKKWKKVNCRIEEFTFEDLEAVVAEGLANL</sequence>
<name>A0ABY7FN10_MYAAR</name>
<feature type="domain" description="Helicase C-terminal" evidence="23">
    <location>
        <begin position="1157"/>
        <end position="1328"/>
    </location>
</feature>
<comment type="subcellular location">
    <subcellularLocation>
        <location evidence="1">Cytoplasm</location>
    </subcellularLocation>
</comment>
<dbReference type="InterPro" id="IPR021673">
    <property type="entry name" value="RLR_CTR"/>
</dbReference>
<evidence type="ECO:0000256" key="1">
    <source>
        <dbReference type="ARBA" id="ARBA00004496"/>
    </source>
</evidence>
<dbReference type="SUPFAM" id="SSF47986">
    <property type="entry name" value="DEATH domain"/>
    <property type="match status" value="1"/>
</dbReference>
<evidence type="ECO:0000256" key="10">
    <source>
        <dbReference type="ARBA" id="ARBA00022741"/>
    </source>
</evidence>
<dbReference type="EC" id="3.6.4.13" evidence="3"/>
<feature type="region of interest" description="Disordered" evidence="21">
    <location>
        <begin position="314"/>
        <end position="338"/>
    </location>
</feature>
<dbReference type="Proteomes" id="UP001164746">
    <property type="component" value="Chromosome 12"/>
</dbReference>
<organism evidence="25 26">
    <name type="scientific">Mya arenaria</name>
    <name type="common">Soft-shell clam</name>
    <dbReference type="NCBI Taxonomy" id="6604"/>
    <lineage>
        <taxon>Eukaryota</taxon>
        <taxon>Metazoa</taxon>
        <taxon>Spiralia</taxon>
        <taxon>Lophotrochozoa</taxon>
        <taxon>Mollusca</taxon>
        <taxon>Bivalvia</taxon>
        <taxon>Autobranchia</taxon>
        <taxon>Heteroconchia</taxon>
        <taxon>Euheterodonta</taxon>
        <taxon>Imparidentia</taxon>
        <taxon>Neoheterodontei</taxon>
        <taxon>Myida</taxon>
        <taxon>Myoidea</taxon>
        <taxon>Myidae</taxon>
        <taxon>Mya</taxon>
    </lineage>
</organism>
<dbReference type="PROSITE" id="PS51192">
    <property type="entry name" value="HELICASE_ATP_BIND_1"/>
    <property type="match status" value="1"/>
</dbReference>
<feature type="coiled-coil region" evidence="20">
    <location>
        <begin position="1320"/>
        <end position="1348"/>
    </location>
</feature>
<keyword evidence="15" id="KW-0832">Ubl conjugation</keyword>
<dbReference type="SMART" id="SM00490">
    <property type="entry name" value="HELICc"/>
    <property type="match status" value="1"/>
</dbReference>
<dbReference type="InterPro" id="IPR038557">
    <property type="entry name" value="RLR_C_sf"/>
</dbReference>
<keyword evidence="8" id="KW-0479">Metal-binding</keyword>
<dbReference type="InterPro" id="IPR027417">
    <property type="entry name" value="P-loop_NTPase"/>
</dbReference>
<evidence type="ECO:0000313" key="25">
    <source>
        <dbReference type="EMBL" id="WAR22437.1"/>
    </source>
</evidence>
<evidence type="ECO:0000256" key="16">
    <source>
        <dbReference type="ARBA" id="ARBA00022859"/>
    </source>
</evidence>
<dbReference type="Gene3D" id="1.20.1320.30">
    <property type="match status" value="1"/>
</dbReference>
<feature type="compositionally biased region" description="Polar residues" evidence="21">
    <location>
        <begin position="213"/>
        <end position="228"/>
    </location>
</feature>
<keyword evidence="16" id="KW-0391">Immunity</keyword>
<feature type="region of interest" description="Disordered" evidence="21">
    <location>
        <begin position="213"/>
        <end position="232"/>
    </location>
</feature>
<keyword evidence="5" id="KW-1017">Isopeptide bond</keyword>
<evidence type="ECO:0000256" key="21">
    <source>
        <dbReference type="SAM" id="MobiDB-lite"/>
    </source>
</evidence>
<dbReference type="InterPro" id="IPR014001">
    <property type="entry name" value="Helicase_ATP-bd"/>
</dbReference>
<evidence type="ECO:0000259" key="24">
    <source>
        <dbReference type="PROSITE" id="PS51789"/>
    </source>
</evidence>
<dbReference type="Pfam" id="PF00270">
    <property type="entry name" value="DEAD"/>
    <property type="match status" value="1"/>
</dbReference>
<dbReference type="Pfam" id="PF16739">
    <property type="entry name" value="CARD_2"/>
    <property type="match status" value="2"/>
</dbReference>
<evidence type="ECO:0000256" key="3">
    <source>
        <dbReference type="ARBA" id="ARBA00012552"/>
    </source>
</evidence>
<dbReference type="EMBL" id="CP111023">
    <property type="protein sequence ID" value="WAR22437.1"/>
    <property type="molecule type" value="Genomic_DNA"/>
</dbReference>
<dbReference type="Gene3D" id="2.170.150.30">
    <property type="entry name" value="RIG-I-like receptor, C-terminal regulatory domain"/>
    <property type="match status" value="1"/>
</dbReference>
<evidence type="ECO:0000313" key="26">
    <source>
        <dbReference type="Proteomes" id="UP001164746"/>
    </source>
</evidence>
<evidence type="ECO:0000256" key="13">
    <source>
        <dbReference type="ARBA" id="ARBA00022833"/>
    </source>
</evidence>
<dbReference type="Pfam" id="PF11648">
    <property type="entry name" value="RIG-I_C-RD"/>
    <property type="match status" value="1"/>
</dbReference>
<dbReference type="Pfam" id="PF00271">
    <property type="entry name" value="Helicase_C"/>
    <property type="match status" value="1"/>
</dbReference>
<gene>
    <name evidence="25" type="ORF">MAR_016411</name>
</gene>
<protein>
    <recommendedName>
        <fullName evidence="3">RNA helicase</fullName>
        <ecNumber evidence="3">3.6.4.13</ecNumber>
    </recommendedName>
</protein>
<reference evidence="25" key="1">
    <citation type="submission" date="2022-11" db="EMBL/GenBank/DDBJ databases">
        <title>Centuries of genome instability and evolution in soft-shell clam transmissible cancer (bioRxiv).</title>
        <authorList>
            <person name="Hart S.F.M."/>
            <person name="Yonemitsu M.A."/>
            <person name="Giersch R.M."/>
            <person name="Beal B.F."/>
            <person name="Arriagada G."/>
            <person name="Davis B.W."/>
            <person name="Ostrander E.A."/>
            <person name="Goff S.P."/>
            <person name="Metzger M.J."/>
        </authorList>
    </citation>
    <scope>NUCLEOTIDE SEQUENCE</scope>
    <source>
        <strain evidence="25">MELC-2E11</strain>
        <tissue evidence="25">Siphon/mantle</tissue>
    </source>
</reference>
<dbReference type="PROSITE" id="PS51789">
    <property type="entry name" value="RLR_CTR"/>
    <property type="match status" value="1"/>
</dbReference>
<feature type="domain" description="RLR CTR" evidence="24">
    <location>
        <begin position="1344"/>
        <end position="1473"/>
    </location>
</feature>
<dbReference type="SUPFAM" id="SSF52540">
    <property type="entry name" value="P-loop containing nucleoside triphosphate hydrolases"/>
    <property type="match status" value="2"/>
</dbReference>
<keyword evidence="6" id="KW-0597">Phosphoprotein</keyword>
<dbReference type="InterPro" id="IPR031964">
    <property type="entry name" value="CARD_dom"/>
</dbReference>
<dbReference type="Pfam" id="PF18119">
    <property type="entry name" value="RIG-I_C"/>
    <property type="match status" value="1"/>
</dbReference>
<comment type="similarity">
    <text evidence="2">Belongs to the helicase family. RLR subfamily.</text>
</comment>
<keyword evidence="18" id="KW-0051">Antiviral defense</keyword>